<dbReference type="AlphaFoldDB" id="A0A4Y9EQW6"/>
<keyword evidence="1" id="KW-1133">Transmembrane helix</keyword>
<dbReference type="Gene3D" id="1.10.150.20">
    <property type="entry name" value="5' to 3' exonuclease, C-terminal subdomain"/>
    <property type="match status" value="1"/>
</dbReference>
<evidence type="ECO:0000256" key="1">
    <source>
        <dbReference type="SAM" id="Phobius"/>
    </source>
</evidence>
<evidence type="ECO:0000313" key="3">
    <source>
        <dbReference type="Proteomes" id="UP000297737"/>
    </source>
</evidence>
<keyword evidence="1" id="KW-0472">Membrane</keyword>
<comment type="caution">
    <text evidence="2">The sequence shown here is derived from an EMBL/GenBank/DDBJ whole genome shotgun (WGS) entry which is preliminary data.</text>
</comment>
<dbReference type="OrthoDB" id="9807941at2"/>
<feature type="transmembrane region" description="Helical" evidence="1">
    <location>
        <begin position="12"/>
        <end position="31"/>
    </location>
</feature>
<sequence>MTTTYDPNMALMMLAGLAVVLVIVMLIMRGASRRRITTLQREIGRIEGERDMVTAERNRLLTDLDMARAQIRPLSDEVDRLKRAEAKRLSAAPAAAAIEAAAPEVVTESHDLSQLKGVGDKFAAKLRDLGIDSLRQIAGWTGADVAVIDSQLGPFQGRITRDRLVEQAKLLHEGRITEYETRFGKLGE</sequence>
<protein>
    <submittedName>
        <fullName evidence="2">Uncharacterized protein</fullName>
    </submittedName>
</protein>
<gene>
    <name evidence="2" type="ORF">EUV02_03005</name>
</gene>
<dbReference type="Proteomes" id="UP000297737">
    <property type="component" value="Unassembled WGS sequence"/>
</dbReference>
<keyword evidence="1" id="KW-0812">Transmembrane</keyword>
<evidence type="ECO:0000313" key="2">
    <source>
        <dbReference type="EMBL" id="TFU06006.1"/>
    </source>
</evidence>
<reference evidence="2 3" key="1">
    <citation type="submission" date="2019-02" db="EMBL/GenBank/DDBJ databases">
        <title>Polymorphobacter sp. isolated from the lake at the Tibet of China.</title>
        <authorList>
            <person name="Li A."/>
        </authorList>
    </citation>
    <scope>NUCLEOTIDE SEQUENCE [LARGE SCALE GENOMIC DNA]</scope>
    <source>
        <strain evidence="2 3">DJ1R-1</strain>
    </source>
</reference>
<keyword evidence="3" id="KW-1185">Reference proteome</keyword>
<organism evidence="2 3">
    <name type="scientific">Glacieibacterium arshaanense</name>
    <dbReference type="NCBI Taxonomy" id="2511025"/>
    <lineage>
        <taxon>Bacteria</taxon>
        <taxon>Pseudomonadati</taxon>
        <taxon>Pseudomonadota</taxon>
        <taxon>Alphaproteobacteria</taxon>
        <taxon>Sphingomonadales</taxon>
        <taxon>Sphingosinicellaceae</taxon>
        <taxon>Glacieibacterium</taxon>
    </lineage>
</organism>
<proteinExistence type="predicted"/>
<dbReference type="RefSeq" id="WP_135244730.1">
    <property type="nucleotide sequence ID" value="NZ_SIHO01000001.1"/>
</dbReference>
<accession>A0A4Y9EQW6</accession>
<name>A0A4Y9EQW6_9SPHN</name>
<dbReference type="EMBL" id="SIHO01000001">
    <property type="protein sequence ID" value="TFU06006.1"/>
    <property type="molecule type" value="Genomic_DNA"/>
</dbReference>